<accession>A0ABY4FL20</accession>
<reference evidence="2 3" key="1">
    <citation type="submission" date="2022-04" db="EMBL/GenBank/DDBJ databases">
        <title>Leucobacter sp. isolated from rhizosphere of garlic.</title>
        <authorList>
            <person name="Won M."/>
            <person name="Lee C.-M."/>
            <person name="Woen H.-Y."/>
            <person name="Kwon S.-W."/>
        </authorList>
    </citation>
    <scope>NUCLEOTIDE SEQUENCE [LARGE SCALE GENOMIC DNA]</scope>
    <source>
        <strain evidence="2 3">H21R-40</strain>
    </source>
</reference>
<evidence type="ECO:0000259" key="1">
    <source>
        <dbReference type="PROSITE" id="PS51819"/>
    </source>
</evidence>
<feature type="domain" description="VOC" evidence="1">
    <location>
        <begin position="10"/>
        <end position="150"/>
    </location>
</feature>
<sequence length="220" mass="23279">MTAAHRFPDFLDHVVIAGPSLPEVVARFAELTGVQAQPGGQHDIGTANALLRLTVPGEPDTRYLELIGLGPDRSAPAERDVFGVNTRDGIGVAAFCIRPEDLDAHAERLRAAGIEPHGIGDQSRRTPDGELLAWRLISPPSGVATSLEPFSIDWLASRHPASATAPAVELLGLSGRHPEPERLRARLAAAGVGLDVARGDEPALVLRLGTPRGEVEFSAL</sequence>
<dbReference type="Gene3D" id="3.10.180.10">
    <property type="entry name" value="2,3-Dihydroxybiphenyl 1,2-Dioxygenase, domain 1"/>
    <property type="match status" value="1"/>
</dbReference>
<dbReference type="EMBL" id="CP095045">
    <property type="protein sequence ID" value="UOQ56973.1"/>
    <property type="molecule type" value="Genomic_DNA"/>
</dbReference>
<dbReference type="InterPro" id="IPR029068">
    <property type="entry name" value="Glyas_Bleomycin-R_OHBP_Dase"/>
</dbReference>
<name>A0ABY4FL20_9MICO</name>
<evidence type="ECO:0000313" key="3">
    <source>
        <dbReference type="Proteomes" id="UP000831786"/>
    </source>
</evidence>
<dbReference type="InterPro" id="IPR025870">
    <property type="entry name" value="Glyoxalase-like_dom"/>
</dbReference>
<dbReference type="PANTHER" id="PTHR40265">
    <property type="entry name" value="BLL2707 PROTEIN"/>
    <property type="match status" value="1"/>
</dbReference>
<keyword evidence="3" id="KW-1185">Reference proteome</keyword>
<proteinExistence type="predicted"/>
<protein>
    <submittedName>
        <fullName evidence="2">VOC family protein</fullName>
    </submittedName>
</protein>
<dbReference type="InterPro" id="IPR037523">
    <property type="entry name" value="VOC_core"/>
</dbReference>
<dbReference type="Proteomes" id="UP000831786">
    <property type="component" value="Chromosome"/>
</dbReference>
<dbReference type="PANTHER" id="PTHR40265:SF1">
    <property type="entry name" value="GLYOXALASE-LIKE DOMAIN-CONTAINING PROTEIN"/>
    <property type="match status" value="1"/>
</dbReference>
<dbReference type="RefSeq" id="WP_244727546.1">
    <property type="nucleotide sequence ID" value="NZ_CP095045.1"/>
</dbReference>
<gene>
    <name evidence="2" type="ORF">MUN78_15090</name>
</gene>
<dbReference type="SUPFAM" id="SSF54593">
    <property type="entry name" value="Glyoxalase/Bleomycin resistance protein/Dihydroxybiphenyl dioxygenase"/>
    <property type="match status" value="1"/>
</dbReference>
<dbReference type="Pfam" id="PF13468">
    <property type="entry name" value="Glyoxalase_3"/>
    <property type="match status" value="1"/>
</dbReference>
<organism evidence="2 3">
    <name type="scientific">Leucobacter allii</name>
    <dbReference type="NCBI Taxonomy" id="2932247"/>
    <lineage>
        <taxon>Bacteria</taxon>
        <taxon>Bacillati</taxon>
        <taxon>Actinomycetota</taxon>
        <taxon>Actinomycetes</taxon>
        <taxon>Micrococcales</taxon>
        <taxon>Microbacteriaceae</taxon>
        <taxon>Leucobacter</taxon>
    </lineage>
</organism>
<evidence type="ECO:0000313" key="2">
    <source>
        <dbReference type="EMBL" id="UOQ56973.1"/>
    </source>
</evidence>
<dbReference type="PROSITE" id="PS51819">
    <property type="entry name" value="VOC"/>
    <property type="match status" value="1"/>
</dbReference>